<proteinExistence type="predicted"/>
<feature type="transmembrane region" description="Helical" evidence="2">
    <location>
        <begin position="361"/>
        <end position="380"/>
    </location>
</feature>
<keyword evidence="2" id="KW-0812">Transmembrane</keyword>
<protein>
    <submittedName>
        <fullName evidence="3">Uncharacterized protein</fullName>
    </submittedName>
</protein>
<evidence type="ECO:0000256" key="1">
    <source>
        <dbReference type="ARBA" id="ARBA00004196"/>
    </source>
</evidence>
<evidence type="ECO:0000313" key="4">
    <source>
        <dbReference type="Proteomes" id="UP001230220"/>
    </source>
</evidence>
<sequence length="391" mass="44011">MRKILWRAIRAFICVILVGGLINITHTNEIQATSVKFNLQHTSSMKWQNGDVLSTVPGAGSEKSVPGKSKLVIYLSINNNSGDIKSNISFLRKEGFQYYSYYSGVLKINGVNATETQYNKFINESGVETTLGSATQTYELSVESTGSTTQKVMGDLKIQSSSVTSGRNTYTYEQVFYGNFDYPKTYTVNFYDETGSLITQTAVNQNENVELPVFTKDGYTFLGFNSLPTGKGDFFDGTNITKNWDVYATYEQLQHQVNFYVNGELYKSISVLHGDDVNAIEDPSLDNKVFKEWDGDLKNITEDREIHAVFDDKKEDKDIHIREIEVKKGQNSLETKEKAVKENASTNAFEVFLQQASPVDIVNYGLVIVLFIGIILLFIVKRRKKKSSTKT</sequence>
<organism evidence="3 4">
    <name type="scientific">Breznakia pachnodae</name>
    <dbReference type="NCBI Taxonomy" id="265178"/>
    <lineage>
        <taxon>Bacteria</taxon>
        <taxon>Bacillati</taxon>
        <taxon>Bacillota</taxon>
        <taxon>Erysipelotrichia</taxon>
        <taxon>Erysipelotrichales</taxon>
        <taxon>Erysipelotrichaceae</taxon>
        <taxon>Breznakia</taxon>
    </lineage>
</organism>
<comment type="caution">
    <text evidence="3">The sequence shown here is derived from an EMBL/GenBank/DDBJ whole genome shotgun (WGS) entry which is preliminary data.</text>
</comment>
<accession>A0ABU0E2L5</accession>
<keyword evidence="4" id="KW-1185">Reference proteome</keyword>
<dbReference type="Gene3D" id="2.60.40.4270">
    <property type="entry name" value="Listeria-Bacteroides repeat domain"/>
    <property type="match status" value="1"/>
</dbReference>
<name>A0ABU0E2L5_9FIRM</name>
<evidence type="ECO:0000313" key="3">
    <source>
        <dbReference type="EMBL" id="MDQ0360994.1"/>
    </source>
</evidence>
<keyword evidence="2" id="KW-1133">Transmembrane helix</keyword>
<dbReference type="Proteomes" id="UP001230220">
    <property type="component" value="Unassembled WGS sequence"/>
</dbReference>
<dbReference type="RefSeq" id="WP_307407337.1">
    <property type="nucleotide sequence ID" value="NZ_JAUSUR010000003.1"/>
</dbReference>
<dbReference type="InterPro" id="IPR042229">
    <property type="entry name" value="Listeria/Bacterioides_rpt_sf"/>
</dbReference>
<reference evidence="3 4" key="1">
    <citation type="submission" date="2023-07" db="EMBL/GenBank/DDBJ databases">
        <title>Genomic Encyclopedia of Type Strains, Phase IV (KMG-IV): sequencing the most valuable type-strain genomes for metagenomic binning, comparative biology and taxonomic classification.</title>
        <authorList>
            <person name="Goeker M."/>
        </authorList>
    </citation>
    <scope>NUCLEOTIDE SEQUENCE [LARGE SCALE GENOMIC DNA]</scope>
    <source>
        <strain evidence="3 4">DSM 16784</strain>
    </source>
</reference>
<dbReference type="InterPro" id="IPR013378">
    <property type="entry name" value="InlB-like_B-rpt"/>
</dbReference>
<gene>
    <name evidence="3" type="ORF">J2S15_001741</name>
</gene>
<comment type="subcellular location">
    <subcellularLocation>
        <location evidence="1">Cell envelope</location>
    </subcellularLocation>
</comment>
<dbReference type="EMBL" id="JAUSUR010000003">
    <property type="protein sequence ID" value="MDQ0360994.1"/>
    <property type="molecule type" value="Genomic_DNA"/>
</dbReference>
<keyword evidence="2" id="KW-0472">Membrane</keyword>
<dbReference type="Pfam" id="PF09479">
    <property type="entry name" value="Flg_new"/>
    <property type="match status" value="1"/>
</dbReference>
<evidence type="ECO:0000256" key="2">
    <source>
        <dbReference type="SAM" id="Phobius"/>
    </source>
</evidence>